<evidence type="ECO:0000259" key="1">
    <source>
        <dbReference type="SMART" id="SM00587"/>
    </source>
</evidence>
<dbReference type="AlphaFoldDB" id="A0A7E4UPU4"/>
<sequence>MATSTLEEIVAELIGESGKLRCYQQKLLWTPFWQVKHVVLETPASDRFLMYVVPERRLNPGEDYVNLQYIADLAGFYNARYFFEVARYESFKFPIGQFDFFTKPLVVGSKDFTVFVSKLHKNRHLEGPVADSDGHPRSKHYRKLTISIEEAYIVADKLAYLHQQSLHLANDDEVRTIVQENYSLVAELISAKLVDNINNYLADTLEDNGKFFTSPDACFEKILFLYKSFPKLSEAYPATTELPLVLAHGNLTAEKLIFTPKKDDLQLIEHWEMVHFGSAAEDLAHLITTSLSVTDRRSNYLKILRKYYYALRDKRAVRFKLEHLKDFYLKYLKFSVFLSFPTLAAVLKSKAYTDIEKQAAVDRFEAVLEDAYQVETGSYDSDGEDLLTAQNTEHRHVAGIVAKSRRSFEPCLSPIFSE</sequence>
<dbReference type="InterPro" id="IPR012877">
    <property type="entry name" value="Dhs-27"/>
</dbReference>
<proteinExistence type="predicted"/>
<dbReference type="PANTHER" id="PTHR23020">
    <property type="entry name" value="UNCHARACTERIZED NUCLEAR HORMONE RECEPTOR-RELATED"/>
    <property type="match status" value="1"/>
</dbReference>
<dbReference type="InterPro" id="IPR011009">
    <property type="entry name" value="Kinase-like_dom_sf"/>
</dbReference>
<evidence type="ECO:0000313" key="3">
    <source>
        <dbReference type="WBParaSite" id="Pan_g11032.t1"/>
    </source>
</evidence>
<dbReference type="InterPro" id="IPR015897">
    <property type="entry name" value="CHK_kinase-like"/>
</dbReference>
<keyword evidence="2" id="KW-1185">Reference proteome</keyword>
<protein>
    <submittedName>
        <fullName evidence="3">CHK domain-containing protein</fullName>
    </submittedName>
</protein>
<dbReference type="InterPro" id="IPR052961">
    <property type="entry name" value="Oxido-Kinase-like_Enzymes"/>
</dbReference>
<dbReference type="SUPFAM" id="SSF56112">
    <property type="entry name" value="Protein kinase-like (PK-like)"/>
    <property type="match status" value="1"/>
</dbReference>
<dbReference type="WBParaSite" id="Pan_g11032.t1">
    <property type="protein sequence ID" value="Pan_g11032.t1"/>
    <property type="gene ID" value="Pan_g11032"/>
</dbReference>
<dbReference type="SMART" id="SM00587">
    <property type="entry name" value="CHK"/>
    <property type="match status" value="1"/>
</dbReference>
<feature type="domain" description="CHK kinase-like" evidence="1">
    <location>
        <begin position="129"/>
        <end position="317"/>
    </location>
</feature>
<accession>A0A7E4UPU4</accession>
<dbReference type="Proteomes" id="UP000492821">
    <property type="component" value="Unassembled WGS sequence"/>
</dbReference>
<evidence type="ECO:0000313" key="2">
    <source>
        <dbReference type="Proteomes" id="UP000492821"/>
    </source>
</evidence>
<reference evidence="3" key="2">
    <citation type="submission" date="2020-10" db="UniProtKB">
        <authorList>
            <consortium name="WormBaseParasite"/>
        </authorList>
    </citation>
    <scope>IDENTIFICATION</scope>
</reference>
<name>A0A7E4UPU4_PANRE</name>
<reference evidence="2" key="1">
    <citation type="journal article" date="2013" name="Genetics">
        <title>The draft genome and transcriptome of Panagrellus redivivus are shaped by the harsh demands of a free-living lifestyle.</title>
        <authorList>
            <person name="Srinivasan J."/>
            <person name="Dillman A.R."/>
            <person name="Macchietto M.G."/>
            <person name="Heikkinen L."/>
            <person name="Lakso M."/>
            <person name="Fracchia K.M."/>
            <person name="Antoshechkin I."/>
            <person name="Mortazavi A."/>
            <person name="Wong G."/>
            <person name="Sternberg P.W."/>
        </authorList>
    </citation>
    <scope>NUCLEOTIDE SEQUENCE [LARGE SCALE GENOMIC DNA]</scope>
    <source>
        <strain evidence="2">MT8872</strain>
    </source>
</reference>
<dbReference type="PANTHER" id="PTHR23020:SF21">
    <property type="entry name" value="CHK KINASE-LIKE DOMAIN-CONTAINING PROTEIN"/>
    <property type="match status" value="1"/>
</dbReference>
<organism evidence="2 3">
    <name type="scientific">Panagrellus redivivus</name>
    <name type="common">Microworm</name>
    <dbReference type="NCBI Taxonomy" id="6233"/>
    <lineage>
        <taxon>Eukaryota</taxon>
        <taxon>Metazoa</taxon>
        <taxon>Ecdysozoa</taxon>
        <taxon>Nematoda</taxon>
        <taxon>Chromadorea</taxon>
        <taxon>Rhabditida</taxon>
        <taxon>Tylenchina</taxon>
        <taxon>Panagrolaimomorpha</taxon>
        <taxon>Panagrolaimoidea</taxon>
        <taxon>Panagrolaimidae</taxon>
        <taxon>Panagrellus</taxon>
    </lineage>
</organism>
<dbReference type="Pfam" id="PF07914">
    <property type="entry name" value="DUF1679"/>
    <property type="match status" value="1"/>
</dbReference>
<dbReference type="Gene3D" id="3.90.1200.10">
    <property type="match status" value="1"/>
</dbReference>